<accession>A0A2A5RLN5</accession>
<sequence length="344" mass="40039">MSPNEQSYSKFQERVSFKYGFVGLKLDKLSLTARIDEELHNQILTGEFELYDVFGIKEPNLTPNGELASYKGQFFYNEKENWYVEYTPISSIKMNKRPLKIEFTPSKVSKEHFLTVFNLLLPHLSDIACSTFHLAYDFERDLSTLKVNWPKAMYRPIYKGIKLETMDFGAPKGNYHITNYNKLKERADQGDSAEIEIYQQYENLWRIEYKFYNEGNIKKELKNGLPFLAKIPVFIENLEGLEFQNLGVNEKIALFAMKNKPELFAGSDDRTIRKYKKLAESIAEVNLNVFFQNALDYTEVFNQEAARVNFLDFIKKLLAGQIPQIEKELSTHTLDGQSDNSIIE</sequence>
<evidence type="ECO:0000313" key="2">
    <source>
        <dbReference type="Proteomes" id="UP000218181"/>
    </source>
</evidence>
<reference evidence="1 2" key="1">
    <citation type="submission" date="2014-12" db="EMBL/GenBank/DDBJ databases">
        <title>Draft genome sequences of 10 type strains of Lactococcus.</title>
        <authorList>
            <person name="Sun Z."/>
            <person name="Zhong Z."/>
            <person name="Liu W."/>
            <person name="Zhang W."/>
            <person name="Zhang H."/>
        </authorList>
    </citation>
    <scope>NUCLEOTIDE SEQUENCE [LARGE SCALE GENOMIC DNA]</scope>
    <source>
        <strain evidence="1 2">JCM 16395</strain>
    </source>
</reference>
<name>A0A2A5RLN5_9LACT</name>
<proteinExistence type="predicted"/>
<comment type="caution">
    <text evidence="1">The sequence shown here is derived from an EMBL/GenBank/DDBJ whole genome shotgun (WGS) entry which is preliminary data.</text>
</comment>
<organism evidence="1 2">
    <name type="scientific">Lactococcus fujiensis JCM 16395</name>
    <dbReference type="NCBI Taxonomy" id="1291764"/>
    <lineage>
        <taxon>Bacteria</taxon>
        <taxon>Bacillati</taxon>
        <taxon>Bacillota</taxon>
        <taxon>Bacilli</taxon>
        <taxon>Lactobacillales</taxon>
        <taxon>Streptococcaceae</taxon>
        <taxon>Lactococcus</taxon>
    </lineage>
</organism>
<dbReference type="EMBL" id="JXJU01000005">
    <property type="protein sequence ID" value="PCS00180.1"/>
    <property type="molecule type" value="Genomic_DNA"/>
</dbReference>
<protein>
    <submittedName>
        <fullName evidence="1">Replication initiation protein</fullName>
    </submittedName>
</protein>
<dbReference type="AlphaFoldDB" id="A0A2A5RLN5"/>
<dbReference type="Proteomes" id="UP000218181">
    <property type="component" value="Unassembled WGS sequence"/>
</dbReference>
<keyword evidence="2" id="KW-1185">Reference proteome</keyword>
<gene>
    <name evidence="1" type="ORF">RT41_GL001491</name>
</gene>
<evidence type="ECO:0000313" key="1">
    <source>
        <dbReference type="EMBL" id="PCS00180.1"/>
    </source>
</evidence>
<dbReference type="STRING" id="1291764.GCA_001311235_02866"/>